<evidence type="ECO:0000313" key="16">
    <source>
        <dbReference type="EMBL" id="KXB08444.1"/>
    </source>
</evidence>
<evidence type="ECO:0000256" key="5">
    <source>
        <dbReference type="ARBA" id="ARBA00012807"/>
    </source>
</evidence>
<comment type="subcellular location">
    <subcellularLocation>
        <location evidence="2">Cytoplasm</location>
    </subcellularLocation>
</comment>
<reference evidence="16 17" key="1">
    <citation type="journal article" date="2016" name="Sci. Rep.">
        <title>Metabolic traits of an uncultured archaeal lineage -MSBL1- from brine pools of the Red Sea.</title>
        <authorList>
            <person name="Mwirichia R."/>
            <person name="Alam I."/>
            <person name="Rashid M."/>
            <person name="Vinu M."/>
            <person name="Ba-Alawi W."/>
            <person name="Anthony Kamau A."/>
            <person name="Kamanda Ngugi D."/>
            <person name="Goker M."/>
            <person name="Klenk H.P."/>
            <person name="Bajic V."/>
            <person name="Stingl U."/>
        </authorList>
    </citation>
    <scope>NUCLEOTIDE SEQUENCE [LARGE SCALE GENOMIC DNA]</scope>
    <source>
        <strain evidence="16">SCGC-AAA382N08</strain>
    </source>
</reference>
<dbReference type="Gene3D" id="3.40.1280.10">
    <property type="match status" value="1"/>
</dbReference>
<name>A0A133VPR5_9EURY</name>
<evidence type="ECO:0000256" key="1">
    <source>
        <dbReference type="ARBA" id="ARBA00002634"/>
    </source>
</evidence>
<keyword evidence="10" id="KW-0949">S-adenosyl-L-methionine</keyword>
<dbReference type="InterPro" id="IPR002649">
    <property type="entry name" value="tRNA_m1G_MeTrfase_TrmD"/>
</dbReference>
<comment type="caution">
    <text evidence="16">The sequence shown here is derived from an EMBL/GenBank/DDBJ whole genome shotgun (WGS) entry which is preliminary data.</text>
</comment>
<dbReference type="Gene3D" id="1.10.1270.20">
    <property type="entry name" value="tRNA(m1g37)methyltransferase, domain 2"/>
    <property type="match status" value="1"/>
</dbReference>
<dbReference type="HAMAP" id="MF_00605">
    <property type="entry name" value="TrmD"/>
    <property type="match status" value="1"/>
</dbReference>
<evidence type="ECO:0000256" key="4">
    <source>
        <dbReference type="ARBA" id="ARBA00011738"/>
    </source>
</evidence>
<dbReference type="PATRIC" id="fig|1698285.3.peg.128"/>
<dbReference type="InterPro" id="IPR023148">
    <property type="entry name" value="tRNA_m1G_MeTrfase_C_sf"/>
</dbReference>
<dbReference type="AlphaFoldDB" id="A0A133VPR5"/>
<dbReference type="CDD" id="cd18080">
    <property type="entry name" value="TrmD-like"/>
    <property type="match status" value="1"/>
</dbReference>
<evidence type="ECO:0000256" key="8">
    <source>
        <dbReference type="ARBA" id="ARBA00022603"/>
    </source>
</evidence>
<comment type="function">
    <text evidence="1">Specifically methylates guanosine-37 in various tRNAs.</text>
</comment>
<dbReference type="InterPro" id="IPR029026">
    <property type="entry name" value="tRNA_m1G_MTases_N"/>
</dbReference>
<dbReference type="InterPro" id="IPR029028">
    <property type="entry name" value="Alpha/beta_knot_MTases"/>
</dbReference>
<keyword evidence="8 16" id="KW-0489">Methyltransferase</keyword>
<dbReference type="EMBL" id="LHYJ01000014">
    <property type="protein sequence ID" value="KXB08444.1"/>
    <property type="molecule type" value="Genomic_DNA"/>
</dbReference>
<evidence type="ECO:0000313" key="17">
    <source>
        <dbReference type="Proteomes" id="UP000070175"/>
    </source>
</evidence>
<organism evidence="16 17">
    <name type="scientific">candidate division MSBL1 archaeon SCGC-AAA382N08</name>
    <dbReference type="NCBI Taxonomy" id="1698285"/>
    <lineage>
        <taxon>Archaea</taxon>
        <taxon>Methanobacteriati</taxon>
        <taxon>Methanobacteriota</taxon>
        <taxon>candidate division MSBL1</taxon>
    </lineage>
</organism>
<evidence type="ECO:0000256" key="7">
    <source>
        <dbReference type="ARBA" id="ARBA00022490"/>
    </source>
</evidence>
<dbReference type="NCBIfam" id="NF000648">
    <property type="entry name" value="PRK00026.1"/>
    <property type="match status" value="1"/>
</dbReference>
<evidence type="ECO:0000256" key="9">
    <source>
        <dbReference type="ARBA" id="ARBA00022679"/>
    </source>
</evidence>
<dbReference type="NCBIfam" id="TIGR00088">
    <property type="entry name" value="trmD"/>
    <property type="match status" value="1"/>
</dbReference>
<evidence type="ECO:0000256" key="3">
    <source>
        <dbReference type="ARBA" id="ARBA00007630"/>
    </source>
</evidence>
<evidence type="ECO:0000256" key="10">
    <source>
        <dbReference type="ARBA" id="ARBA00022691"/>
    </source>
</evidence>
<keyword evidence="7" id="KW-0963">Cytoplasm</keyword>
<accession>A0A133VPR5</accession>
<dbReference type="EC" id="2.1.1.228" evidence="5"/>
<evidence type="ECO:0000259" key="15">
    <source>
        <dbReference type="Pfam" id="PF01746"/>
    </source>
</evidence>
<evidence type="ECO:0000256" key="12">
    <source>
        <dbReference type="ARBA" id="ARBA00029736"/>
    </source>
</evidence>
<keyword evidence="9 16" id="KW-0808">Transferase</keyword>
<sequence>MKFDIITIFPDAFDSYLSQSLLGKAQEKDLIEVNVHDLRGWTSEKKGVDDEPYGGGRGMVMKVGPIYGAVKDVKEENGKVVLFTPRGEEFDQRRASSFSDLDQLVMICGRYEGVDERVAKHIADLELSIGNYVLMGGELAALVVMEATSRLIPGVVQKPEEFQERISEDKGFIEYPQYTRPEVFETETGEEWEVPSVLLSGDHQKVKEWREKHQEIVE</sequence>
<keyword evidence="17" id="KW-1185">Reference proteome</keyword>
<comment type="subunit">
    <text evidence="4">Homodimer.</text>
</comment>
<dbReference type="GO" id="GO:0052906">
    <property type="term" value="F:tRNA (guanine(37)-N1)-methyltransferase activity"/>
    <property type="evidence" value="ECO:0007669"/>
    <property type="project" value="UniProtKB-EC"/>
</dbReference>
<comment type="catalytic activity">
    <reaction evidence="14">
        <text>guanosine(37) in tRNA + S-adenosyl-L-methionine = N(1)-methylguanosine(37) in tRNA + S-adenosyl-L-homocysteine + H(+)</text>
        <dbReference type="Rhea" id="RHEA:36899"/>
        <dbReference type="Rhea" id="RHEA-COMP:10145"/>
        <dbReference type="Rhea" id="RHEA-COMP:10147"/>
        <dbReference type="ChEBI" id="CHEBI:15378"/>
        <dbReference type="ChEBI" id="CHEBI:57856"/>
        <dbReference type="ChEBI" id="CHEBI:59789"/>
        <dbReference type="ChEBI" id="CHEBI:73542"/>
        <dbReference type="ChEBI" id="CHEBI:74269"/>
        <dbReference type="EC" id="2.1.1.228"/>
    </reaction>
</comment>
<dbReference type="PANTHER" id="PTHR46417">
    <property type="entry name" value="TRNA (GUANINE-N(1)-)-METHYLTRANSFERASE"/>
    <property type="match status" value="1"/>
</dbReference>
<evidence type="ECO:0000256" key="14">
    <source>
        <dbReference type="ARBA" id="ARBA00047783"/>
    </source>
</evidence>
<feature type="domain" description="tRNA methyltransferase TRMD/TRM10-type" evidence="15">
    <location>
        <begin position="1"/>
        <end position="214"/>
    </location>
</feature>
<dbReference type="Proteomes" id="UP000070175">
    <property type="component" value="Unassembled WGS sequence"/>
</dbReference>
<dbReference type="FunFam" id="3.40.1280.10:FF:000001">
    <property type="entry name" value="tRNA (guanine-N(1)-)-methyltransferase"/>
    <property type="match status" value="1"/>
</dbReference>
<evidence type="ECO:0000256" key="2">
    <source>
        <dbReference type="ARBA" id="ARBA00004496"/>
    </source>
</evidence>
<dbReference type="PIRSF" id="PIRSF000386">
    <property type="entry name" value="tRNA_mtase"/>
    <property type="match status" value="1"/>
</dbReference>
<evidence type="ECO:0000256" key="11">
    <source>
        <dbReference type="ARBA" id="ARBA00022694"/>
    </source>
</evidence>
<gene>
    <name evidence="16" type="ORF">AKJ56_01265</name>
</gene>
<proteinExistence type="inferred from homology"/>
<dbReference type="SUPFAM" id="SSF75217">
    <property type="entry name" value="alpha/beta knot"/>
    <property type="match status" value="1"/>
</dbReference>
<dbReference type="Pfam" id="PF01746">
    <property type="entry name" value="tRNA_m1G_MT"/>
    <property type="match status" value="1"/>
</dbReference>
<dbReference type="InterPro" id="IPR016009">
    <property type="entry name" value="tRNA_MeTrfase_TRMD/TRM10"/>
</dbReference>
<dbReference type="GO" id="GO:0005829">
    <property type="term" value="C:cytosol"/>
    <property type="evidence" value="ECO:0007669"/>
    <property type="project" value="TreeGrafter"/>
</dbReference>
<evidence type="ECO:0000256" key="13">
    <source>
        <dbReference type="ARBA" id="ARBA00033392"/>
    </source>
</evidence>
<comment type="similarity">
    <text evidence="3">Belongs to the RNA methyltransferase TrmD family.</text>
</comment>
<keyword evidence="11" id="KW-0819">tRNA processing</keyword>
<evidence type="ECO:0000256" key="6">
    <source>
        <dbReference type="ARBA" id="ARBA00014679"/>
    </source>
</evidence>
<dbReference type="PANTHER" id="PTHR46417:SF1">
    <property type="entry name" value="TRNA (GUANINE-N(1)-)-METHYLTRANSFERASE"/>
    <property type="match status" value="1"/>
</dbReference>
<protein>
    <recommendedName>
        <fullName evidence="6">tRNA (guanine-N(1)-)-methyltransferase</fullName>
        <ecNumber evidence="5">2.1.1.228</ecNumber>
    </recommendedName>
    <alternativeName>
        <fullName evidence="12">M1G-methyltransferase</fullName>
    </alternativeName>
    <alternativeName>
        <fullName evidence="13">tRNA [GM37] methyltransferase</fullName>
    </alternativeName>
</protein>
<dbReference type="GO" id="GO:0002939">
    <property type="term" value="P:tRNA N1-guanine methylation"/>
    <property type="evidence" value="ECO:0007669"/>
    <property type="project" value="TreeGrafter"/>
</dbReference>